<evidence type="ECO:0000256" key="5">
    <source>
        <dbReference type="ARBA" id="ARBA00022763"/>
    </source>
</evidence>
<dbReference type="InterPro" id="IPR002298">
    <property type="entry name" value="DNA_polymerase_A"/>
</dbReference>
<dbReference type="FunFam" id="1.20.1060.10:FF:000001">
    <property type="entry name" value="DNA polymerase I"/>
    <property type="match status" value="1"/>
</dbReference>
<evidence type="ECO:0000256" key="11">
    <source>
        <dbReference type="RuleBase" id="RU004460"/>
    </source>
</evidence>
<dbReference type="Gene3D" id="1.10.150.20">
    <property type="entry name" value="5' to 3' exonuclease, C-terminal subdomain"/>
    <property type="match status" value="2"/>
</dbReference>
<dbReference type="SUPFAM" id="SSF53098">
    <property type="entry name" value="Ribonuclease H-like"/>
    <property type="match status" value="1"/>
</dbReference>
<evidence type="ECO:0000256" key="4">
    <source>
        <dbReference type="ARBA" id="ARBA00022705"/>
    </source>
</evidence>
<dbReference type="CDD" id="cd08637">
    <property type="entry name" value="DNA_pol_A_pol_I_C"/>
    <property type="match status" value="1"/>
</dbReference>
<dbReference type="SUPFAM" id="SSF88723">
    <property type="entry name" value="PIN domain-like"/>
    <property type="match status" value="1"/>
</dbReference>
<keyword evidence="11" id="KW-0378">Hydrolase</keyword>
<keyword evidence="6 11" id="KW-0239">DNA-directed DNA polymerase</keyword>
<dbReference type="GO" id="GO:0003887">
    <property type="term" value="F:DNA-directed DNA polymerase activity"/>
    <property type="evidence" value="ECO:0007669"/>
    <property type="project" value="UniProtKB-UniRule"/>
</dbReference>
<proteinExistence type="inferred from homology"/>
<dbReference type="InterPro" id="IPR036397">
    <property type="entry name" value="RNaseH_sf"/>
</dbReference>
<dbReference type="OrthoDB" id="9806424at2"/>
<comment type="caution">
    <text evidence="14">The sequence shown here is derived from an EMBL/GenBank/DDBJ whole genome shotgun (WGS) entry which is preliminary data.</text>
</comment>
<dbReference type="InterPro" id="IPR018320">
    <property type="entry name" value="DNA_polymerase_1"/>
</dbReference>
<dbReference type="Pfam" id="PF02739">
    <property type="entry name" value="5_3_exonuc_N"/>
    <property type="match status" value="1"/>
</dbReference>
<dbReference type="InterPro" id="IPR001098">
    <property type="entry name" value="DNA-dir_DNA_pol_A_palm_dom"/>
</dbReference>
<dbReference type="Gene3D" id="1.20.1060.10">
    <property type="entry name" value="Taq DNA Polymerase, Chain T, domain 4"/>
    <property type="match status" value="1"/>
</dbReference>
<dbReference type="Gene3D" id="3.30.420.10">
    <property type="entry name" value="Ribonuclease H-like superfamily/Ribonuclease H"/>
    <property type="match status" value="1"/>
</dbReference>
<keyword evidence="4 11" id="KW-0235">DNA replication</keyword>
<feature type="domain" description="DNA-directed DNA polymerase family A palm" evidence="13">
    <location>
        <begin position="601"/>
        <end position="807"/>
    </location>
</feature>
<evidence type="ECO:0000256" key="9">
    <source>
        <dbReference type="ARBA" id="ARBA00049244"/>
    </source>
</evidence>
<dbReference type="SMART" id="SM00475">
    <property type="entry name" value="53EXOc"/>
    <property type="match status" value="1"/>
</dbReference>
<dbReference type="SUPFAM" id="SSF56672">
    <property type="entry name" value="DNA/RNA polymerases"/>
    <property type="match status" value="1"/>
</dbReference>
<dbReference type="Gene3D" id="3.40.50.1010">
    <property type="entry name" value="5'-nuclease"/>
    <property type="match status" value="1"/>
</dbReference>
<dbReference type="NCBIfam" id="TIGR00593">
    <property type="entry name" value="pola"/>
    <property type="match status" value="1"/>
</dbReference>
<evidence type="ECO:0000256" key="6">
    <source>
        <dbReference type="ARBA" id="ARBA00022932"/>
    </source>
</evidence>
<dbReference type="PANTHER" id="PTHR10133:SF27">
    <property type="entry name" value="DNA POLYMERASE NU"/>
    <property type="match status" value="1"/>
</dbReference>
<evidence type="ECO:0000256" key="2">
    <source>
        <dbReference type="ARBA" id="ARBA00022679"/>
    </source>
</evidence>
<accession>A0A3E2N799</accession>
<dbReference type="Gene3D" id="3.30.70.370">
    <property type="match status" value="1"/>
</dbReference>
<organism evidence="14 15">
    <name type="scientific">Lacrimispora amygdalina</name>
    <dbReference type="NCBI Taxonomy" id="253257"/>
    <lineage>
        <taxon>Bacteria</taxon>
        <taxon>Bacillati</taxon>
        <taxon>Bacillota</taxon>
        <taxon>Clostridia</taxon>
        <taxon>Lachnospirales</taxon>
        <taxon>Lachnospiraceae</taxon>
        <taxon>Lacrimispora</taxon>
    </lineage>
</organism>
<comment type="function">
    <text evidence="11">In addition to polymerase activity, this DNA polymerase exhibits 5'-3' exonuclease activity.</text>
</comment>
<dbReference type="InterPro" id="IPR012337">
    <property type="entry name" value="RNaseH-like_sf"/>
</dbReference>
<evidence type="ECO:0000313" key="14">
    <source>
        <dbReference type="EMBL" id="RFZ76868.1"/>
    </source>
</evidence>
<dbReference type="PROSITE" id="PS00447">
    <property type="entry name" value="DNA_POLYMERASE_A"/>
    <property type="match status" value="1"/>
</dbReference>
<dbReference type="GO" id="GO:0006261">
    <property type="term" value="P:DNA-templated DNA replication"/>
    <property type="evidence" value="ECO:0007669"/>
    <property type="project" value="UniProtKB-UniRule"/>
</dbReference>
<dbReference type="NCBIfam" id="NF004397">
    <property type="entry name" value="PRK05755.1"/>
    <property type="match status" value="1"/>
</dbReference>
<keyword evidence="7 11" id="KW-0238">DNA-binding</keyword>
<evidence type="ECO:0000259" key="12">
    <source>
        <dbReference type="SMART" id="SM00475"/>
    </source>
</evidence>
<gene>
    <name evidence="11" type="primary">polA</name>
    <name evidence="14" type="ORF">DS742_21640</name>
</gene>
<evidence type="ECO:0000256" key="10">
    <source>
        <dbReference type="NCBIfam" id="TIGR00593"/>
    </source>
</evidence>
<dbReference type="InterPro" id="IPR043502">
    <property type="entry name" value="DNA/RNA_pol_sf"/>
</dbReference>
<keyword evidence="11" id="KW-0269">Exonuclease</keyword>
<dbReference type="GO" id="GO:0006302">
    <property type="term" value="P:double-strand break repair"/>
    <property type="evidence" value="ECO:0007669"/>
    <property type="project" value="TreeGrafter"/>
</dbReference>
<dbReference type="FunFam" id="1.10.150.20:FF:000002">
    <property type="entry name" value="DNA polymerase I"/>
    <property type="match status" value="1"/>
</dbReference>
<dbReference type="RefSeq" id="WP_117419044.1">
    <property type="nucleotide sequence ID" value="NZ_QOHO01000072.1"/>
</dbReference>
<dbReference type="GO" id="GO:0003677">
    <property type="term" value="F:DNA binding"/>
    <property type="evidence" value="ECO:0007669"/>
    <property type="project" value="UniProtKB-UniRule"/>
</dbReference>
<evidence type="ECO:0000256" key="1">
    <source>
        <dbReference type="ARBA" id="ARBA00007705"/>
    </source>
</evidence>
<keyword evidence="8 11" id="KW-0234">DNA repair</keyword>
<keyword evidence="5 11" id="KW-0227">DNA damage</keyword>
<reference evidence="14 15" key="1">
    <citation type="submission" date="2018-07" db="EMBL/GenBank/DDBJ databases">
        <title>New species, Clostridium PI-S10-A1B.</title>
        <authorList>
            <person name="Krishna G."/>
            <person name="Summeta K."/>
            <person name="Shikha S."/>
            <person name="Prabhu P.B."/>
            <person name="Suresh K."/>
        </authorList>
    </citation>
    <scope>NUCLEOTIDE SEQUENCE [LARGE SCALE GENOMIC DNA]</scope>
    <source>
        <strain evidence="14 15">PI-S10-A1B</strain>
    </source>
</reference>
<dbReference type="InterPro" id="IPR029060">
    <property type="entry name" value="PIN-like_dom_sf"/>
</dbReference>
<dbReference type="Pfam" id="PF00476">
    <property type="entry name" value="DNA_pol_A"/>
    <property type="match status" value="1"/>
</dbReference>
<keyword evidence="11" id="KW-0540">Nuclease</keyword>
<dbReference type="PRINTS" id="PR00868">
    <property type="entry name" value="DNAPOLI"/>
</dbReference>
<dbReference type="InterPro" id="IPR019760">
    <property type="entry name" value="DNA-dir_DNA_pol_A_CS"/>
</dbReference>
<dbReference type="InterPro" id="IPR002421">
    <property type="entry name" value="5-3_exonuclease"/>
</dbReference>
<evidence type="ECO:0000256" key="7">
    <source>
        <dbReference type="ARBA" id="ARBA00023125"/>
    </source>
</evidence>
<dbReference type="InterPro" id="IPR020046">
    <property type="entry name" value="5-3_exonucl_a-hlix_arch_N"/>
</dbReference>
<keyword evidence="2 11" id="KW-0808">Transferase</keyword>
<evidence type="ECO:0000313" key="15">
    <source>
        <dbReference type="Proteomes" id="UP000260680"/>
    </source>
</evidence>
<dbReference type="EMBL" id="QOHO01000072">
    <property type="protein sequence ID" value="RFZ76868.1"/>
    <property type="molecule type" value="Genomic_DNA"/>
</dbReference>
<feature type="domain" description="5'-3' exonuclease" evidence="12">
    <location>
        <begin position="4"/>
        <end position="233"/>
    </location>
</feature>
<dbReference type="SUPFAM" id="SSF47807">
    <property type="entry name" value="5' to 3' exonuclease, C-terminal subdomain"/>
    <property type="match status" value="1"/>
</dbReference>
<dbReference type="AlphaFoldDB" id="A0A3E2N799"/>
<name>A0A3E2N799_9FIRM</name>
<keyword evidence="3 11" id="KW-0548">Nucleotidyltransferase</keyword>
<sequence length="843" mass="94474">MNRKKTVLIDGTGMLEEVYYALPDNCVKGIRNVVVRIIEEKQTDYIAAAFGNFNKDGIAAEDLKKKQELLKEALADLKIPVFEEEGARSLDLICSLAKNCEKEEKDVSVLTGNETFLMAVNEHVTVLIPGLGEEGVKLINWSADRVKAEFGLEPEQLKEVFSLERGAGIGRKTACRLLIQYGSLKTLYGRKEELESDQVRKALTEYEQQVNKEADSLCLKTDYNLRLDESKTIAESEIAEIMDMDFEPAGFPEEGEEISSSGWIKKEVTDLSDAEAVFARCATGASVGLQLAGTDKKISALALCFSKEECWCLIPQGDLTSEYLKEKTEEIIRQAEEITVLDLKSQLPFLNLNGEKTVFDASIAAYLIDPLKSSYEYNDLANDYLSLSLPSKTELLGKRTITQALEENRSQAVNCICSMAYVSFLCGNILRDELKKTDMEQLFYDIEMPLVYSLFSMEETGIRVERDRLKEYGDRLKIRIKETELKIYEQTGETFNINSPKQLGEILFEKLKLPGGKKTKTGYSTAADVLEKLAPDFPVIELILDYRQLTKLNSTYADGLAAYIGSDERIHGTFNQTITATGRISSTEPNLQNIPIRMELGREIRKVFVPQEGCVFVDADYSQIELRVLAHMSKDARLIGAYQQAEDIHAITASEVFHVPLLEVTALQRRNAKAVNFGIVYGISSFGLSEGLSITRKEASEYIEKYFETYPGVKAFLDKLVAEAKETGYALSMFGRRRPVPELKSSNFMQRSFGERVAMNSPIQGTAADIIKIAMIRVDSALKKQGLKSRIVLQVHDELLIEARLEELDQVKKLLVEEMKSAARLAVPLEVDANVGESWFDAK</sequence>
<evidence type="ECO:0000259" key="13">
    <source>
        <dbReference type="SMART" id="SM00482"/>
    </source>
</evidence>
<dbReference type="Proteomes" id="UP000260680">
    <property type="component" value="Unassembled WGS sequence"/>
</dbReference>
<dbReference type="PANTHER" id="PTHR10133">
    <property type="entry name" value="DNA POLYMERASE I"/>
    <property type="match status" value="1"/>
</dbReference>
<dbReference type="SMART" id="SM00482">
    <property type="entry name" value="POLAc"/>
    <property type="match status" value="1"/>
</dbReference>
<evidence type="ECO:0000256" key="3">
    <source>
        <dbReference type="ARBA" id="ARBA00022695"/>
    </source>
</evidence>
<protein>
    <recommendedName>
        <fullName evidence="10 11">DNA polymerase I</fullName>
        <ecNumber evidence="10 11">2.7.7.7</ecNumber>
    </recommendedName>
</protein>
<comment type="subunit">
    <text evidence="11">Single-chain monomer with multiple functions.</text>
</comment>
<dbReference type="InterPro" id="IPR036279">
    <property type="entry name" value="5-3_exonuclease_C_sf"/>
</dbReference>
<comment type="similarity">
    <text evidence="1 11">Belongs to the DNA polymerase type-A family.</text>
</comment>
<dbReference type="CDD" id="cd06140">
    <property type="entry name" value="DNA_polA_I_Bacillus_like_exo"/>
    <property type="match status" value="1"/>
</dbReference>
<comment type="catalytic activity">
    <reaction evidence="9 11">
        <text>DNA(n) + a 2'-deoxyribonucleoside 5'-triphosphate = DNA(n+1) + diphosphate</text>
        <dbReference type="Rhea" id="RHEA:22508"/>
        <dbReference type="Rhea" id="RHEA-COMP:17339"/>
        <dbReference type="Rhea" id="RHEA-COMP:17340"/>
        <dbReference type="ChEBI" id="CHEBI:33019"/>
        <dbReference type="ChEBI" id="CHEBI:61560"/>
        <dbReference type="ChEBI" id="CHEBI:173112"/>
        <dbReference type="EC" id="2.7.7.7"/>
    </reaction>
</comment>
<dbReference type="GO" id="GO:0008409">
    <property type="term" value="F:5'-3' exonuclease activity"/>
    <property type="evidence" value="ECO:0007669"/>
    <property type="project" value="UniProtKB-UniRule"/>
</dbReference>
<evidence type="ECO:0000256" key="8">
    <source>
        <dbReference type="ARBA" id="ARBA00023204"/>
    </source>
</evidence>
<dbReference type="EC" id="2.7.7.7" evidence="10 11"/>